<dbReference type="Proteomes" id="UP000769528">
    <property type="component" value="Unassembled WGS sequence"/>
</dbReference>
<organism evidence="2 3">
    <name type="scientific">Wickerhamomyces mucosus</name>
    <dbReference type="NCBI Taxonomy" id="1378264"/>
    <lineage>
        <taxon>Eukaryota</taxon>
        <taxon>Fungi</taxon>
        <taxon>Dikarya</taxon>
        <taxon>Ascomycota</taxon>
        <taxon>Saccharomycotina</taxon>
        <taxon>Saccharomycetes</taxon>
        <taxon>Phaffomycetales</taxon>
        <taxon>Wickerhamomycetaceae</taxon>
        <taxon>Wickerhamomyces</taxon>
    </lineage>
</organism>
<gene>
    <name evidence="2" type="ORF">WICMUC_000962</name>
</gene>
<accession>A0A9P8PW04</accession>
<dbReference type="GO" id="GO:0003713">
    <property type="term" value="F:transcription coactivator activity"/>
    <property type="evidence" value="ECO:0007669"/>
    <property type="project" value="TreeGrafter"/>
</dbReference>
<dbReference type="AlphaFoldDB" id="A0A9P8PW04"/>
<reference evidence="2" key="2">
    <citation type="submission" date="2021-01" db="EMBL/GenBank/DDBJ databases">
        <authorList>
            <person name="Schikora-Tamarit M.A."/>
        </authorList>
    </citation>
    <scope>NUCLEOTIDE SEQUENCE</scope>
    <source>
        <strain evidence="2">CBS6341</strain>
    </source>
</reference>
<evidence type="ECO:0000313" key="2">
    <source>
        <dbReference type="EMBL" id="KAH3679472.1"/>
    </source>
</evidence>
<dbReference type="GO" id="GO:0045944">
    <property type="term" value="P:positive regulation of transcription by RNA polymerase II"/>
    <property type="evidence" value="ECO:0007669"/>
    <property type="project" value="TreeGrafter"/>
</dbReference>
<protein>
    <recommendedName>
        <fullName evidence="4">White-opaque regulator 3</fullName>
    </recommendedName>
</protein>
<evidence type="ECO:0008006" key="4">
    <source>
        <dbReference type="Google" id="ProtNLM"/>
    </source>
</evidence>
<dbReference type="EMBL" id="JAEUBF010000309">
    <property type="protein sequence ID" value="KAH3679472.1"/>
    <property type="molecule type" value="Genomic_DNA"/>
</dbReference>
<sequence length="355" mass="40664">MDSHNAAVITAALEQQAKDEADINVKSERYTQQEQQHQQQHHQQQQRLDLNNLVQGANQIEQEFQQRLIDQPPLQNVIHQSQGNDSQINSKKQSILPRSSTHKSFAVDPRLNVGVGVITDIVAPRTNHEEPPNIHHHNSDSNISDCSRCKKEFAIDPSGKIFKLCPHCRELQRERSRKWQQKTKLKDGACRRCGIQIPEDHSKFVLCPPCRLNLRTRKASRYENGKCVHCSGPNESTDYKVCQRCRTNDRLRRKTLEEKGCCNRCAQKLDGEDSNHKVCHSCRSRKKSVSKIQNSTNTAVAAVVHATNAIPDQLEDNSYQHQHQQPQQQQYGQPQQPQQYNQSQPQTLEANLFAQ</sequence>
<feature type="region of interest" description="Disordered" evidence="1">
    <location>
        <begin position="79"/>
        <end position="102"/>
    </location>
</feature>
<reference evidence="2" key="1">
    <citation type="journal article" date="2021" name="Open Biol.">
        <title>Shared evolutionary footprints suggest mitochondrial oxidative damage underlies multiple complex I losses in fungi.</title>
        <authorList>
            <person name="Schikora-Tamarit M.A."/>
            <person name="Marcet-Houben M."/>
            <person name="Nosek J."/>
            <person name="Gabaldon T."/>
        </authorList>
    </citation>
    <scope>NUCLEOTIDE SEQUENCE</scope>
    <source>
        <strain evidence="2">CBS6341</strain>
    </source>
</reference>
<evidence type="ECO:0000313" key="3">
    <source>
        <dbReference type="Proteomes" id="UP000769528"/>
    </source>
</evidence>
<dbReference type="InterPro" id="IPR051647">
    <property type="entry name" value="Mediator_comp_sub12"/>
</dbReference>
<feature type="compositionally biased region" description="Low complexity" evidence="1">
    <location>
        <begin position="317"/>
        <end position="346"/>
    </location>
</feature>
<evidence type="ECO:0000256" key="1">
    <source>
        <dbReference type="SAM" id="MobiDB-lite"/>
    </source>
</evidence>
<keyword evidence="3" id="KW-1185">Reference proteome</keyword>
<dbReference type="GO" id="GO:0016592">
    <property type="term" value="C:mediator complex"/>
    <property type="evidence" value="ECO:0007669"/>
    <property type="project" value="TreeGrafter"/>
</dbReference>
<dbReference type="PANTHER" id="PTHR46007">
    <property type="entry name" value="MEDIATOR OF RNA POLYMERASE II TRANSCRIPTION SUBUNIT 12"/>
    <property type="match status" value="1"/>
</dbReference>
<feature type="region of interest" description="Disordered" evidence="1">
    <location>
        <begin position="317"/>
        <end position="355"/>
    </location>
</feature>
<name>A0A9P8PW04_9ASCO</name>
<dbReference type="PANTHER" id="PTHR46007:SF8">
    <property type="entry name" value="C2H2-TYPE DOMAIN-CONTAINING PROTEIN"/>
    <property type="match status" value="1"/>
</dbReference>
<dbReference type="OrthoDB" id="3998161at2759"/>
<proteinExistence type="predicted"/>
<comment type="caution">
    <text evidence="2">The sequence shown here is derived from an EMBL/GenBank/DDBJ whole genome shotgun (WGS) entry which is preliminary data.</text>
</comment>